<keyword evidence="1" id="KW-0343">GTPase activation</keyword>
<dbReference type="AlphaFoldDB" id="A0A0C9YD44"/>
<feature type="region of interest" description="Disordered" evidence="2">
    <location>
        <begin position="448"/>
        <end position="532"/>
    </location>
</feature>
<dbReference type="InterPro" id="IPR035969">
    <property type="entry name" value="Rab-GAP_TBC_sf"/>
</dbReference>
<dbReference type="InterPro" id="IPR000195">
    <property type="entry name" value="Rab-GAP-TBC_dom"/>
</dbReference>
<feature type="region of interest" description="Disordered" evidence="2">
    <location>
        <begin position="316"/>
        <end position="370"/>
    </location>
</feature>
<feature type="compositionally biased region" description="Polar residues" evidence="2">
    <location>
        <begin position="496"/>
        <end position="511"/>
    </location>
</feature>
<proteinExistence type="predicted"/>
<dbReference type="Proteomes" id="UP000054018">
    <property type="component" value="Unassembled WGS sequence"/>
</dbReference>
<organism evidence="4 5">
    <name type="scientific">Pisolithus microcarpus 441</name>
    <dbReference type="NCBI Taxonomy" id="765257"/>
    <lineage>
        <taxon>Eukaryota</taxon>
        <taxon>Fungi</taxon>
        <taxon>Dikarya</taxon>
        <taxon>Basidiomycota</taxon>
        <taxon>Agaricomycotina</taxon>
        <taxon>Agaricomycetes</taxon>
        <taxon>Agaricomycetidae</taxon>
        <taxon>Boletales</taxon>
        <taxon>Sclerodermatineae</taxon>
        <taxon>Pisolithaceae</taxon>
        <taxon>Pisolithus</taxon>
    </lineage>
</organism>
<feature type="compositionally biased region" description="Basic and acidic residues" evidence="2">
    <location>
        <begin position="316"/>
        <end position="328"/>
    </location>
</feature>
<dbReference type="EMBL" id="KN834163">
    <property type="protein sequence ID" value="KIK11744.1"/>
    <property type="molecule type" value="Genomic_DNA"/>
</dbReference>
<feature type="region of interest" description="Disordered" evidence="2">
    <location>
        <begin position="415"/>
        <end position="434"/>
    </location>
</feature>
<dbReference type="HOGENOM" id="CLU_024796_0_0_1"/>
<dbReference type="SUPFAM" id="SSF47923">
    <property type="entry name" value="Ypt/Rab-GAP domain of gyp1p"/>
    <property type="match status" value="2"/>
</dbReference>
<evidence type="ECO:0000259" key="3">
    <source>
        <dbReference type="PROSITE" id="PS50086"/>
    </source>
</evidence>
<protein>
    <recommendedName>
        <fullName evidence="3">Rab-GAP TBC domain-containing protein</fullName>
    </recommendedName>
</protein>
<reference evidence="5" key="2">
    <citation type="submission" date="2015-01" db="EMBL/GenBank/DDBJ databases">
        <title>Evolutionary Origins and Diversification of the Mycorrhizal Mutualists.</title>
        <authorList>
            <consortium name="DOE Joint Genome Institute"/>
            <consortium name="Mycorrhizal Genomics Consortium"/>
            <person name="Kohler A."/>
            <person name="Kuo A."/>
            <person name="Nagy L.G."/>
            <person name="Floudas D."/>
            <person name="Copeland A."/>
            <person name="Barry K.W."/>
            <person name="Cichocki N."/>
            <person name="Veneault-Fourrey C."/>
            <person name="LaButti K."/>
            <person name="Lindquist E.A."/>
            <person name="Lipzen A."/>
            <person name="Lundell T."/>
            <person name="Morin E."/>
            <person name="Murat C."/>
            <person name="Riley R."/>
            <person name="Ohm R."/>
            <person name="Sun H."/>
            <person name="Tunlid A."/>
            <person name="Henrissat B."/>
            <person name="Grigoriev I.V."/>
            <person name="Hibbett D.S."/>
            <person name="Martin F."/>
        </authorList>
    </citation>
    <scope>NUCLEOTIDE SEQUENCE [LARGE SCALE GENOMIC DNA]</scope>
    <source>
        <strain evidence="5">441</strain>
    </source>
</reference>
<dbReference type="PROSITE" id="PS50086">
    <property type="entry name" value="TBC_RABGAP"/>
    <property type="match status" value="1"/>
</dbReference>
<dbReference type="PANTHER" id="PTHR20913:SF7">
    <property type="entry name" value="RE60063P"/>
    <property type="match status" value="1"/>
</dbReference>
<dbReference type="GO" id="GO:0005096">
    <property type="term" value="F:GTPase activator activity"/>
    <property type="evidence" value="ECO:0007669"/>
    <property type="project" value="UniProtKB-KW"/>
</dbReference>
<feature type="compositionally biased region" description="Basic and acidic residues" evidence="2">
    <location>
        <begin position="349"/>
        <end position="359"/>
    </location>
</feature>
<gene>
    <name evidence="4" type="ORF">PISMIDRAFT_122143</name>
</gene>
<dbReference type="Pfam" id="PF00566">
    <property type="entry name" value="RabGAP-TBC"/>
    <property type="match status" value="1"/>
</dbReference>
<keyword evidence="5" id="KW-1185">Reference proteome</keyword>
<dbReference type="STRING" id="765257.A0A0C9YD44"/>
<dbReference type="GO" id="GO:0005789">
    <property type="term" value="C:endoplasmic reticulum membrane"/>
    <property type="evidence" value="ECO:0007669"/>
    <property type="project" value="TreeGrafter"/>
</dbReference>
<evidence type="ECO:0000313" key="4">
    <source>
        <dbReference type="EMBL" id="KIK11744.1"/>
    </source>
</evidence>
<dbReference type="OrthoDB" id="206700at2759"/>
<feature type="region of interest" description="Disordered" evidence="2">
    <location>
        <begin position="289"/>
        <end position="308"/>
    </location>
</feature>
<dbReference type="PANTHER" id="PTHR20913">
    <property type="entry name" value="TBC1 DOMAIN FAMILY MEMBER 20/GTPASE"/>
    <property type="match status" value="1"/>
</dbReference>
<reference evidence="4 5" key="1">
    <citation type="submission" date="2014-04" db="EMBL/GenBank/DDBJ databases">
        <authorList>
            <consortium name="DOE Joint Genome Institute"/>
            <person name="Kuo A."/>
            <person name="Kohler A."/>
            <person name="Costa M.D."/>
            <person name="Nagy L.G."/>
            <person name="Floudas D."/>
            <person name="Copeland A."/>
            <person name="Barry K.W."/>
            <person name="Cichocki N."/>
            <person name="Veneault-Fourrey C."/>
            <person name="LaButti K."/>
            <person name="Lindquist E.A."/>
            <person name="Lipzen A."/>
            <person name="Lundell T."/>
            <person name="Morin E."/>
            <person name="Murat C."/>
            <person name="Sun H."/>
            <person name="Tunlid A."/>
            <person name="Henrissat B."/>
            <person name="Grigoriev I.V."/>
            <person name="Hibbett D.S."/>
            <person name="Martin F."/>
            <person name="Nordberg H.P."/>
            <person name="Cantor M.N."/>
            <person name="Hua S.X."/>
        </authorList>
    </citation>
    <scope>NUCLEOTIDE SEQUENCE [LARGE SCALE GENOMIC DNA]</scope>
    <source>
        <strain evidence="4 5">441</strain>
    </source>
</reference>
<evidence type="ECO:0000313" key="5">
    <source>
        <dbReference type="Proteomes" id="UP000054018"/>
    </source>
</evidence>
<feature type="region of interest" description="Disordered" evidence="2">
    <location>
        <begin position="37"/>
        <end position="75"/>
    </location>
</feature>
<evidence type="ECO:0000256" key="2">
    <source>
        <dbReference type="SAM" id="MobiDB-lite"/>
    </source>
</evidence>
<sequence length="702" mass="76897">MDSSEEVTWESLRERSLQPEGFGVDRARIWPALLGVQPLSDPPPYSELDGSLDTSSATSSHSGYGCEDAADPHSDERQIKLDTDRSFVLYPLEPSSPSRGALQDDLNTLLVSLFRKRRSLHYFQGFHDIVSVIFLTLPRQLHMPCVEKMALHRVRDAMGIGLEPVVGLLRILRNLLRVVDPAYAKLLENTSPLPYHALSNLLTLFAHDVPTLPLIQHVWDFLLVREPVAVVWLAAAVILYRKPSIQILVDQEEEGMIHSVLGALPELADGEPKLSLDRPVQEKTEILEDNAIGISGDQESREESCAAPVLSEEVHQELNGRADTKEPCARGGHPHSGGTNVYMSDDAQDPSKAKDDVAGSEHPPQDALNATASIPLDVDASLDSNKTDILAAHSLLPLDSELGFNVNERNNAHNRLSASHGKSEEDKITLATSSGTVSPALRCSRCSTPNPVASALPPSDTAAEGASGTRLEPTASLPHRPTRSSTSSPHLESSTCPSHASEQSTTLTSERTPLPFTPCHQAPQSRRNKPAPLSLPQLLREADMLLTTYPPSLPSLGVYEIMGRDSVVRTWYAPMITMAQDGPEDKWESDDYLESLVNSEDIVIPSPPPSPVLRPRTPNEKGFALWKYKGRGGLTLRRLRFPLVSLPYERRLLLAGALLIVGIAIALKSNKVPKADGFKALWQRQWAVILPILTFRNRVPGS</sequence>
<feature type="compositionally biased region" description="Low complexity" evidence="2">
    <location>
        <begin position="476"/>
        <end position="495"/>
    </location>
</feature>
<evidence type="ECO:0000256" key="1">
    <source>
        <dbReference type="ARBA" id="ARBA00022468"/>
    </source>
</evidence>
<name>A0A0C9YD44_9AGAM</name>
<dbReference type="InterPro" id="IPR045913">
    <property type="entry name" value="TBC20/Gyp8-like"/>
</dbReference>
<dbReference type="Gene3D" id="1.10.472.80">
    <property type="entry name" value="Ypt/Rab-GAP domain of gyp1p, domain 3"/>
    <property type="match status" value="1"/>
</dbReference>
<accession>A0A0C9YD44</accession>
<dbReference type="SMART" id="SM00164">
    <property type="entry name" value="TBC"/>
    <property type="match status" value="1"/>
</dbReference>
<feature type="domain" description="Rab-GAP TBC" evidence="3">
    <location>
        <begin position="20"/>
        <end position="226"/>
    </location>
</feature>
<dbReference type="GO" id="GO:0006888">
    <property type="term" value="P:endoplasmic reticulum to Golgi vesicle-mediated transport"/>
    <property type="evidence" value="ECO:0007669"/>
    <property type="project" value="TreeGrafter"/>
</dbReference>
<dbReference type="Gene3D" id="1.10.8.1310">
    <property type="match status" value="1"/>
</dbReference>
<feature type="compositionally biased region" description="Low complexity" evidence="2">
    <location>
        <begin position="48"/>
        <end position="63"/>
    </location>
</feature>